<dbReference type="FunFam" id="3.10.110.10:FF:000136">
    <property type="entry name" value="Predicted protein"/>
    <property type="match status" value="1"/>
</dbReference>
<dbReference type="OrthoDB" id="47801at2759"/>
<dbReference type="SUPFAM" id="SSF54495">
    <property type="entry name" value="UBC-like"/>
    <property type="match status" value="1"/>
</dbReference>
<dbReference type="InterPro" id="IPR057734">
    <property type="entry name" value="UBE2O-like_SH3-C"/>
</dbReference>
<feature type="compositionally biased region" description="Acidic residues" evidence="3">
    <location>
        <begin position="509"/>
        <end position="522"/>
    </location>
</feature>
<dbReference type="InterPro" id="IPR000608">
    <property type="entry name" value="UBC"/>
</dbReference>
<proteinExistence type="predicted"/>
<keyword evidence="2" id="KW-0833">Ubl conjugation pathway</keyword>
<accession>A0A6J2T492</accession>
<feature type="compositionally biased region" description="Polar residues" evidence="3">
    <location>
        <begin position="986"/>
        <end position="1001"/>
    </location>
</feature>
<dbReference type="Pfam" id="PF23046">
    <property type="entry name" value="tSH3-B_UBE2O"/>
    <property type="match status" value="1"/>
</dbReference>
<feature type="domain" description="UBC core" evidence="4">
    <location>
        <begin position="1166"/>
        <end position="1326"/>
    </location>
</feature>
<feature type="compositionally biased region" description="Basic residues" evidence="3">
    <location>
        <begin position="427"/>
        <end position="438"/>
    </location>
</feature>
<dbReference type="CDD" id="cd23837">
    <property type="entry name" value="UBCc_UBE2O"/>
    <property type="match status" value="1"/>
</dbReference>
<dbReference type="InterPro" id="IPR057733">
    <property type="entry name" value="UBE2O-like_SH3-B"/>
</dbReference>
<dbReference type="PANTHER" id="PTHR46116:SF15">
    <property type="entry name" value="(E3-INDEPENDENT) E2 UBIQUITIN-CONJUGATING ENZYME"/>
    <property type="match status" value="1"/>
</dbReference>
<evidence type="ECO:0000259" key="4">
    <source>
        <dbReference type="PROSITE" id="PS50127"/>
    </source>
</evidence>
<dbReference type="GeneID" id="115621340"/>
<dbReference type="RefSeq" id="XP_030370819.1">
    <property type="nucleotide sequence ID" value="XM_030514959.1"/>
</dbReference>
<gene>
    <name evidence="6" type="primary">LOC115621340</name>
</gene>
<evidence type="ECO:0000256" key="2">
    <source>
        <dbReference type="ARBA" id="ARBA00022786"/>
    </source>
</evidence>
<protein>
    <submittedName>
        <fullName evidence="6">(E3-independent) E2 ubiquitin-conjugating enzyme</fullName>
    </submittedName>
</protein>
<keyword evidence="5" id="KW-1185">Reference proteome</keyword>
<dbReference type="Pfam" id="PF23043">
    <property type="entry name" value="SH3-B_UBE2O"/>
    <property type="match status" value="1"/>
</dbReference>
<feature type="region of interest" description="Disordered" evidence="3">
    <location>
        <begin position="411"/>
        <end position="522"/>
    </location>
</feature>
<feature type="region of interest" description="Disordered" evidence="3">
    <location>
        <begin position="984"/>
        <end position="1014"/>
    </location>
</feature>
<feature type="compositionally biased region" description="Basic and acidic residues" evidence="3">
    <location>
        <begin position="1071"/>
        <end position="1083"/>
    </location>
</feature>
<dbReference type="Pfam" id="PF00179">
    <property type="entry name" value="UQ_con"/>
    <property type="match status" value="1"/>
</dbReference>
<dbReference type="Gene3D" id="3.10.110.10">
    <property type="entry name" value="Ubiquitin Conjugating Enzyme"/>
    <property type="match status" value="1"/>
</dbReference>
<dbReference type="GO" id="GO:0061631">
    <property type="term" value="F:ubiquitin conjugating enzyme activity"/>
    <property type="evidence" value="ECO:0007669"/>
    <property type="project" value="TreeGrafter"/>
</dbReference>
<evidence type="ECO:0000313" key="5">
    <source>
        <dbReference type="Proteomes" id="UP000504634"/>
    </source>
</evidence>
<dbReference type="PROSITE" id="PS50127">
    <property type="entry name" value="UBC_2"/>
    <property type="match status" value="1"/>
</dbReference>
<feature type="region of interest" description="Disordered" evidence="3">
    <location>
        <begin position="1058"/>
        <end position="1101"/>
    </location>
</feature>
<organism evidence="5 6">
    <name type="scientific">Drosophila lebanonensis</name>
    <name type="common">Fruit fly</name>
    <name type="synonym">Scaptodrosophila lebanonensis</name>
    <dbReference type="NCBI Taxonomy" id="7225"/>
    <lineage>
        <taxon>Eukaryota</taxon>
        <taxon>Metazoa</taxon>
        <taxon>Ecdysozoa</taxon>
        <taxon>Arthropoda</taxon>
        <taxon>Hexapoda</taxon>
        <taxon>Insecta</taxon>
        <taxon>Pterygota</taxon>
        <taxon>Neoptera</taxon>
        <taxon>Endopterygota</taxon>
        <taxon>Diptera</taxon>
        <taxon>Brachycera</taxon>
        <taxon>Muscomorpha</taxon>
        <taxon>Ephydroidea</taxon>
        <taxon>Drosophilidae</taxon>
        <taxon>Scaptodrosophila</taxon>
    </lineage>
</organism>
<evidence type="ECO:0000313" key="6">
    <source>
        <dbReference type="RefSeq" id="XP_030370819.1"/>
    </source>
</evidence>
<feature type="compositionally biased region" description="Basic and acidic residues" evidence="3">
    <location>
        <begin position="1003"/>
        <end position="1013"/>
    </location>
</feature>
<evidence type="ECO:0000256" key="1">
    <source>
        <dbReference type="ARBA" id="ARBA00022679"/>
    </source>
</evidence>
<reference evidence="6" key="1">
    <citation type="submission" date="2025-08" db="UniProtKB">
        <authorList>
            <consortium name="RefSeq"/>
        </authorList>
    </citation>
    <scope>IDENTIFICATION</scope>
    <source>
        <strain evidence="6">11010-0011.00</strain>
        <tissue evidence="6">Whole body</tissue>
    </source>
</reference>
<dbReference type="InterPro" id="IPR057735">
    <property type="entry name" value="UBE2O-like_tSH3-B"/>
</dbReference>
<feature type="compositionally biased region" description="Polar residues" evidence="3">
    <location>
        <begin position="411"/>
        <end position="426"/>
    </location>
</feature>
<feature type="compositionally biased region" description="Polar residues" evidence="3">
    <location>
        <begin position="439"/>
        <end position="470"/>
    </location>
</feature>
<dbReference type="InterPro" id="IPR016135">
    <property type="entry name" value="UBQ-conjugating_enzyme/RWD"/>
</dbReference>
<feature type="region of interest" description="Disordered" evidence="3">
    <location>
        <begin position="1"/>
        <end position="42"/>
    </location>
</feature>
<dbReference type="Proteomes" id="UP000504634">
    <property type="component" value="Unplaced"/>
</dbReference>
<evidence type="ECO:0000256" key="3">
    <source>
        <dbReference type="SAM" id="MobiDB-lite"/>
    </source>
</evidence>
<dbReference type="PANTHER" id="PTHR46116">
    <property type="entry name" value="(E3-INDEPENDENT) E2 UBIQUITIN-CONJUGATING ENZYME"/>
    <property type="match status" value="1"/>
</dbReference>
<feature type="region of interest" description="Disordered" evidence="3">
    <location>
        <begin position="876"/>
        <end position="910"/>
    </location>
</feature>
<dbReference type="Pfam" id="PF23044">
    <property type="entry name" value="SH3-C_UBE2O"/>
    <property type="match status" value="1"/>
</dbReference>
<sequence>MSSQVAGAVKAGGTPLSAANPNATGGSKDDDNGASKDAGAVVTQADAVPTELTNGVSVHAFVPNATSGGRKAGGGTALSKAPAANHETQFFFEDEVFRIDRKGRVRFGVITETPESYSSDEEDDTDDVLGRGEVRVAFYPDGKEIVQTEQSIGLADRTLMPGDVVRRRLPGQKDLTGQTGYVRDVSVRADVKVLGTKYIIKNVPSERLRQISEWARDVPVCFGTWIGTTLSVDESAVLKSANGACLEITSNDFHKFKDVYGPSVRDVFNPNVYYPGNIVKGRLPPLDRVKNLTPEISLPPNRKYRSVYTVESVKTTAITVAWTCKAVSHCDKGNDTDPLKQPKSCIKGDDLVNVKRLNLYESYMLQIHDRFYLKYSKCDKLDKLSNWEAEQALVYLAIFQRQQSDLCKQNAANGIDNTPSTASGSRVSRHGNKARRYATKNSMMRLQRSQASSEHFNMSATTTVSPTKVQSKPEVSKTDDIWDSVEEDDDDEETQEPQDAPDAVTEVVDSMETELADPTNEDSIEATTTTALSNAAPSQVARFASRYAKRRHVKKKMRMKKPLASPFAKKDGDPKDGDELVVETLVVYSTVTVVWQDGTVEPNVPSTELYPIHHLDNHEFFPGDFVSKSNDCGPSHTDYGVIQSVDHDERIAKVKWFNIYANMDNPIPSCKEVEELSVYDIKDHTDYQYRPGTMVIRVSNFTGEDLNSTAGQVIDNFPDGRVRVWWAKGHITMCYPQDLFEINHSDQDQEPYESDCSDDSWETQSDGSGLNISLNSLDSEEHIISGIDSAQKALKRLEKLFRVSPEQKKTTVLNDLVSIYKNCRFLDRLLGTKFFHEDNFQGIVRRKVLSKTCSHPTKEDETMDLKPSVNLAANTNVTLPETTETDATKPEPTAQSTPNKDKSFQGMGQFEPMQCDGAVMRREDESAEFSDESDKLILENVELSASETKLTHKQLISKYRLEYATMLNTARTSIAKAFEKGKQCKNDSGVSSRGENTSNDFSFVKEPKQKSETLHATSDTSIELIVRQDTSVCEIFCFLLNEHLDKCREQIEKNFAKSKEKDIDDEDAVPSDEKSAMSNKSEEDLAVPISNKEKNDEGDDDALEDAINLNGHCESLPSLDSPVACSSPSQILDFTPISENCFVVQPGAPPNHHFYANIIHPMNRSQYQRAIQREYRMLQASLPQGVFVRAYENRMDLMSVMMVGPKRTPYQNALFFFDFQMGREYPKSPPTCHYISYCTERLNPNLYEEGKVCVSLLGTWAGRDYEVWSPDSTMLQVLVSIQGLILVDEPYYNEAGYEKQRGTQLGCENSRVYNEMAIIKIAHSTVKQLQNPPQIFRKEVLDHFREFGDELHGRMQGWSDFSLEAQRLKVATIDDMPKEYKERCDLPEFPLLPCSRGFCVAVKGVLTTMKNELNVLKNEKPMAAAPRAAPEDV</sequence>
<feature type="compositionally biased region" description="Acidic residues" evidence="3">
    <location>
        <begin position="481"/>
        <end position="496"/>
    </location>
</feature>
<dbReference type="SMART" id="SM00212">
    <property type="entry name" value="UBCc"/>
    <property type="match status" value="1"/>
</dbReference>
<name>A0A6J2T492_DROLE</name>
<keyword evidence="1" id="KW-0808">Transferase</keyword>